<evidence type="ECO:0000313" key="2">
    <source>
        <dbReference type="EMBL" id="KAG0469271.1"/>
    </source>
</evidence>
<comment type="caution">
    <text evidence="1">The sequence shown here is derived from an EMBL/GenBank/DDBJ whole genome shotgun (WGS) entry which is preliminary data.</text>
</comment>
<dbReference type="Proteomes" id="UP000636800">
    <property type="component" value="Unassembled WGS sequence"/>
</dbReference>
<proteinExistence type="predicted"/>
<protein>
    <submittedName>
        <fullName evidence="1">Uncharacterized protein</fullName>
    </submittedName>
</protein>
<dbReference type="EMBL" id="JADCNM010000009">
    <property type="protein sequence ID" value="KAG0469271.1"/>
    <property type="molecule type" value="Genomic_DNA"/>
</dbReference>
<evidence type="ECO:0000313" key="1">
    <source>
        <dbReference type="EMBL" id="KAG0467614.1"/>
    </source>
</evidence>
<gene>
    <name evidence="2" type="ORF">HPP92_018599</name>
    <name evidence="1" type="ORF">HPP92_019194</name>
</gene>
<dbReference type="Proteomes" id="UP000639772">
    <property type="component" value="Chromosome 9"/>
</dbReference>
<organism evidence="1 3">
    <name type="scientific">Vanilla planifolia</name>
    <name type="common">Vanilla</name>
    <dbReference type="NCBI Taxonomy" id="51239"/>
    <lineage>
        <taxon>Eukaryota</taxon>
        <taxon>Viridiplantae</taxon>
        <taxon>Streptophyta</taxon>
        <taxon>Embryophyta</taxon>
        <taxon>Tracheophyta</taxon>
        <taxon>Spermatophyta</taxon>
        <taxon>Magnoliopsida</taxon>
        <taxon>Liliopsida</taxon>
        <taxon>Asparagales</taxon>
        <taxon>Orchidaceae</taxon>
        <taxon>Vanilloideae</taxon>
        <taxon>Vanilleae</taxon>
        <taxon>Vanilla</taxon>
    </lineage>
</organism>
<keyword evidence="3" id="KW-1185">Reference proteome</keyword>
<reference evidence="3 4" key="1">
    <citation type="journal article" date="2020" name="Nat. Food">
        <title>A phased Vanilla planifolia genome enables genetic improvement of flavour and production.</title>
        <authorList>
            <person name="Hasing T."/>
            <person name="Tang H."/>
            <person name="Brym M."/>
            <person name="Khazi F."/>
            <person name="Huang T."/>
            <person name="Chambers A.H."/>
        </authorList>
    </citation>
    <scope>NUCLEOTIDE SEQUENCE [LARGE SCALE GENOMIC DNA]</scope>
    <source>
        <tissue evidence="1">Leaf</tissue>
    </source>
</reference>
<dbReference type="EMBL" id="JADCNL010000009">
    <property type="protein sequence ID" value="KAG0467614.1"/>
    <property type="molecule type" value="Genomic_DNA"/>
</dbReference>
<accession>A0A835Q8E4</accession>
<evidence type="ECO:0000313" key="4">
    <source>
        <dbReference type="Proteomes" id="UP000639772"/>
    </source>
</evidence>
<name>A0A835Q8E4_VANPL</name>
<evidence type="ECO:0000313" key="3">
    <source>
        <dbReference type="Proteomes" id="UP000636800"/>
    </source>
</evidence>
<sequence length="90" mass="9725">MDWGSRVRPPIESELEGSMDAARSICWAMAFLSLVLSQIRSDALVLQPIFEYSFRVPIDVGNKPSLGVSSTFALAGASKILNELGGRPTV</sequence>
<dbReference type="AlphaFoldDB" id="A0A835Q8E4"/>